<proteinExistence type="predicted"/>
<evidence type="ECO:0000313" key="1">
    <source>
        <dbReference type="EMBL" id="SUZ98919.1"/>
    </source>
</evidence>
<organism evidence="1">
    <name type="scientific">marine metagenome</name>
    <dbReference type="NCBI Taxonomy" id="408172"/>
    <lineage>
        <taxon>unclassified sequences</taxon>
        <taxon>metagenomes</taxon>
        <taxon>ecological metagenomes</taxon>
    </lineage>
</organism>
<dbReference type="AlphaFoldDB" id="A0A381S612"/>
<accession>A0A381S612</accession>
<name>A0A381S612_9ZZZZ</name>
<protein>
    <submittedName>
        <fullName evidence="1">Uncharacterized protein</fullName>
    </submittedName>
</protein>
<sequence length="23" mass="2368">MKWVTKVAVAVYAGGAASEENDA</sequence>
<dbReference type="EMBL" id="UINC01002651">
    <property type="protein sequence ID" value="SUZ98919.1"/>
    <property type="molecule type" value="Genomic_DNA"/>
</dbReference>
<gene>
    <name evidence="1" type="ORF">METZ01_LOCUS51773</name>
</gene>
<reference evidence="1" key="1">
    <citation type="submission" date="2018-05" db="EMBL/GenBank/DDBJ databases">
        <authorList>
            <person name="Lanie J.A."/>
            <person name="Ng W.-L."/>
            <person name="Kazmierczak K.M."/>
            <person name="Andrzejewski T.M."/>
            <person name="Davidsen T.M."/>
            <person name="Wayne K.J."/>
            <person name="Tettelin H."/>
            <person name="Glass J.I."/>
            <person name="Rusch D."/>
            <person name="Podicherti R."/>
            <person name="Tsui H.-C.T."/>
            <person name="Winkler M.E."/>
        </authorList>
    </citation>
    <scope>NUCLEOTIDE SEQUENCE</scope>
</reference>